<protein>
    <submittedName>
        <fullName evidence="2">HET-domain-containing protein</fullName>
    </submittedName>
</protein>
<dbReference type="PANTHER" id="PTHR33112">
    <property type="entry name" value="DOMAIN PROTEIN, PUTATIVE-RELATED"/>
    <property type="match status" value="1"/>
</dbReference>
<keyword evidence="3" id="KW-1185">Reference proteome</keyword>
<dbReference type="InterPro" id="IPR010730">
    <property type="entry name" value="HET"/>
</dbReference>
<sequence length="636" mass="71715">MLCTQCESMLRKPHKASDKEAHHETITALESAAALGCFICAAVLDEVQRISGPDYDHHGYDKPLLKYNFFRPWGYNITGMDFRLDCKFSLIPLPQNLLRLSQCHGAAPEPDTSSISFNYRLPPDTSDPAVAELALFWLEKCLKNHGKCGRSQDPNFFPLRLLDVSGNEPRLVLTDLEKPDGPYATLSHCWGPNPTFFRLTDSHVKEMRAGISIERLPQNFRSAIQTCRSLGVKYLWIDSLCIIQSGKGSREDWLLHLSAMQAVYANCLINIASARASNANESCYTSRNLEHVEACIVPFSTYHSGFENPGPRLLIYEELFVTGRQLTPLGSRGWVVQERILSPRVLHFAAKQVFWECSESQNECEAYPAGLDHKFRPCGPFELPTRGSPPSENDHILWQQLIWTYTACSLSRPETDKLGAFSSIAEHMASIFKDDYIAGHFRSELPEALLWSISRGSTPSAPPGFSNSYRAPSWSWANTDVQIQPYAMYKGTYNLDGSEPSFLLNILGFRIDLLDSRNAFGPLQHAELILSAKMAQLVWDNTIPLKKTEFVMPKLGYSFCSTFFYFDNEAAFFSDQRGVMVLVVAGYEGWCIDVLIVNATESEGTGIYRRLGMARIYHREIMARFASIDERNIVLV</sequence>
<reference evidence="2 3" key="1">
    <citation type="journal article" date="2016" name="Nat. Commun.">
        <title>Ectomycorrhizal ecology is imprinted in the genome of the dominant symbiotic fungus Cenococcum geophilum.</title>
        <authorList>
            <consortium name="DOE Joint Genome Institute"/>
            <person name="Peter M."/>
            <person name="Kohler A."/>
            <person name="Ohm R.A."/>
            <person name="Kuo A."/>
            <person name="Krutzmann J."/>
            <person name="Morin E."/>
            <person name="Arend M."/>
            <person name="Barry K.W."/>
            <person name="Binder M."/>
            <person name="Choi C."/>
            <person name="Clum A."/>
            <person name="Copeland A."/>
            <person name="Grisel N."/>
            <person name="Haridas S."/>
            <person name="Kipfer T."/>
            <person name="LaButti K."/>
            <person name="Lindquist E."/>
            <person name="Lipzen A."/>
            <person name="Maire R."/>
            <person name="Meier B."/>
            <person name="Mihaltcheva S."/>
            <person name="Molinier V."/>
            <person name="Murat C."/>
            <person name="Poggeler S."/>
            <person name="Quandt C.A."/>
            <person name="Sperisen C."/>
            <person name="Tritt A."/>
            <person name="Tisserant E."/>
            <person name="Crous P.W."/>
            <person name="Henrissat B."/>
            <person name="Nehls U."/>
            <person name="Egli S."/>
            <person name="Spatafora J.W."/>
            <person name="Grigoriev I.V."/>
            <person name="Martin F.M."/>
        </authorList>
    </citation>
    <scope>NUCLEOTIDE SEQUENCE [LARGE SCALE GENOMIC DNA]</scope>
    <source>
        <strain evidence="2 3">CBS 207.34</strain>
    </source>
</reference>
<evidence type="ECO:0000259" key="1">
    <source>
        <dbReference type="Pfam" id="PF06985"/>
    </source>
</evidence>
<gene>
    <name evidence="2" type="ORF">AOQ84DRAFT_125891</name>
</gene>
<dbReference type="EMBL" id="KV748779">
    <property type="protein sequence ID" value="OCL13132.1"/>
    <property type="molecule type" value="Genomic_DNA"/>
</dbReference>
<evidence type="ECO:0000313" key="2">
    <source>
        <dbReference type="EMBL" id="OCL13132.1"/>
    </source>
</evidence>
<accession>A0A8E2F9N0</accession>
<feature type="domain" description="Heterokaryon incompatibility" evidence="1">
    <location>
        <begin position="183"/>
        <end position="338"/>
    </location>
</feature>
<dbReference type="OrthoDB" id="2958217at2759"/>
<name>A0A8E2F9N0_9PEZI</name>
<dbReference type="PANTHER" id="PTHR33112:SF10">
    <property type="entry name" value="TOL"/>
    <property type="match status" value="1"/>
</dbReference>
<dbReference type="Proteomes" id="UP000250140">
    <property type="component" value="Unassembled WGS sequence"/>
</dbReference>
<evidence type="ECO:0000313" key="3">
    <source>
        <dbReference type="Proteomes" id="UP000250140"/>
    </source>
</evidence>
<organism evidence="2 3">
    <name type="scientific">Glonium stellatum</name>
    <dbReference type="NCBI Taxonomy" id="574774"/>
    <lineage>
        <taxon>Eukaryota</taxon>
        <taxon>Fungi</taxon>
        <taxon>Dikarya</taxon>
        <taxon>Ascomycota</taxon>
        <taxon>Pezizomycotina</taxon>
        <taxon>Dothideomycetes</taxon>
        <taxon>Pleosporomycetidae</taxon>
        <taxon>Gloniales</taxon>
        <taxon>Gloniaceae</taxon>
        <taxon>Glonium</taxon>
    </lineage>
</organism>
<dbReference type="Pfam" id="PF06985">
    <property type="entry name" value="HET"/>
    <property type="match status" value="1"/>
</dbReference>
<dbReference type="AlphaFoldDB" id="A0A8E2F9N0"/>
<proteinExistence type="predicted"/>